<organism evidence="2 3">
    <name type="scientific">Acanthoscelides obtectus</name>
    <name type="common">Bean weevil</name>
    <name type="synonym">Bruchus obtectus</name>
    <dbReference type="NCBI Taxonomy" id="200917"/>
    <lineage>
        <taxon>Eukaryota</taxon>
        <taxon>Metazoa</taxon>
        <taxon>Ecdysozoa</taxon>
        <taxon>Arthropoda</taxon>
        <taxon>Hexapoda</taxon>
        <taxon>Insecta</taxon>
        <taxon>Pterygota</taxon>
        <taxon>Neoptera</taxon>
        <taxon>Endopterygota</taxon>
        <taxon>Coleoptera</taxon>
        <taxon>Polyphaga</taxon>
        <taxon>Cucujiformia</taxon>
        <taxon>Chrysomeloidea</taxon>
        <taxon>Chrysomelidae</taxon>
        <taxon>Bruchinae</taxon>
        <taxon>Bruchini</taxon>
        <taxon>Acanthoscelides</taxon>
    </lineage>
</organism>
<protein>
    <submittedName>
        <fullName evidence="2">Uncharacterized protein</fullName>
    </submittedName>
</protein>
<dbReference type="Proteomes" id="UP001152888">
    <property type="component" value="Unassembled WGS sequence"/>
</dbReference>
<dbReference type="AlphaFoldDB" id="A0A9P0JM62"/>
<keyword evidence="1" id="KW-1133">Transmembrane helix</keyword>
<evidence type="ECO:0000256" key="1">
    <source>
        <dbReference type="SAM" id="Phobius"/>
    </source>
</evidence>
<dbReference type="EMBL" id="CAKOFQ010006661">
    <property type="protein sequence ID" value="CAH1955686.1"/>
    <property type="molecule type" value="Genomic_DNA"/>
</dbReference>
<proteinExistence type="predicted"/>
<reference evidence="2" key="1">
    <citation type="submission" date="2022-03" db="EMBL/GenBank/DDBJ databases">
        <authorList>
            <person name="Sayadi A."/>
        </authorList>
    </citation>
    <scope>NUCLEOTIDE SEQUENCE</scope>
</reference>
<evidence type="ECO:0000313" key="3">
    <source>
        <dbReference type="Proteomes" id="UP001152888"/>
    </source>
</evidence>
<name>A0A9P0JM62_ACAOB</name>
<keyword evidence="1" id="KW-0472">Membrane</keyword>
<keyword evidence="3" id="KW-1185">Reference proteome</keyword>
<feature type="transmembrane region" description="Helical" evidence="1">
    <location>
        <begin position="20"/>
        <end position="40"/>
    </location>
</feature>
<comment type="caution">
    <text evidence="2">The sequence shown here is derived from an EMBL/GenBank/DDBJ whole genome shotgun (WGS) entry which is preliminary data.</text>
</comment>
<sequence>MWTLLGGELRALRQPEDIAAVYFLCLWLLMIVHYYMHYYFGEPTFRRMLDLGDGQQFDVMFQMN</sequence>
<gene>
    <name evidence="2" type="ORF">ACAOBT_LOCUS1174</name>
</gene>
<keyword evidence="1" id="KW-0812">Transmembrane</keyword>
<evidence type="ECO:0000313" key="2">
    <source>
        <dbReference type="EMBL" id="CAH1955686.1"/>
    </source>
</evidence>
<accession>A0A9P0JM62</accession>